<evidence type="ECO:0000313" key="2">
    <source>
        <dbReference type="Proteomes" id="UP000288805"/>
    </source>
</evidence>
<name>A0A438K7K1_VITVI</name>
<protein>
    <submittedName>
        <fullName evidence="1">Uncharacterized protein</fullName>
    </submittedName>
</protein>
<reference evidence="1 2" key="1">
    <citation type="journal article" date="2018" name="PLoS Genet.">
        <title>Population sequencing reveals clonal diversity and ancestral inbreeding in the grapevine cultivar Chardonnay.</title>
        <authorList>
            <person name="Roach M.J."/>
            <person name="Johnson D.L."/>
            <person name="Bohlmann J."/>
            <person name="van Vuuren H.J."/>
            <person name="Jones S.J."/>
            <person name="Pretorius I.S."/>
            <person name="Schmidt S.A."/>
            <person name="Borneman A.R."/>
        </authorList>
    </citation>
    <scope>NUCLEOTIDE SEQUENCE [LARGE SCALE GENOMIC DNA]</scope>
    <source>
        <strain evidence="2">cv. Chardonnay</strain>
        <tissue evidence="1">Leaf</tissue>
    </source>
</reference>
<sequence length="88" mass="9629">MRLWGGGVLEQVGLEICLEKGLIVEVSDCCEVCGGRGRLEFGVPRKGYGVGFWKAIKKSQLKGVVGSRYVGARWRDGSLESLFLEIVP</sequence>
<comment type="caution">
    <text evidence="1">The sequence shown here is derived from an EMBL/GenBank/DDBJ whole genome shotgun (WGS) entry which is preliminary data.</text>
</comment>
<accession>A0A438K7K1</accession>
<proteinExistence type="predicted"/>
<gene>
    <name evidence="1" type="ORF">CK203_003227</name>
</gene>
<dbReference type="AlphaFoldDB" id="A0A438K7K1"/>
<dbReference type="Proteomes" id="UP000288805">
    <property type="component" value="Unassembled WGS sequence"/>
</dbReference>
<dbReference type="EMBL" id="QGNW01000014">
    <property type="protein sequence ID" value="RVX17188.1"/>
    <property type="molecule type" value="Genomic_DNA"/>
</dbReference>
<organism evidence="1 2">
    <name type="scientific">Vitis vinifera</name>
    <name type="common">Grape</name>
    <dbReference type="NCBI Taxonomy" id="29760"/>
    <lineage>
        <taxon>Eukaryota</taxon>
        <taxon>Viridiplantae</taxon>
        <taxon>Streptophyta</taxon>
        <taxon>Embryophyta</taxon>
        <taxon>Tracheophyta</taxon>
        <taxon>Spermatophyta</taxon>
        <taxon>Magnoliopsida</taxon>
        <taxon>eudicotyledons</taxon>
        <taxon>Gunneridae</taxon>
        <taxon>Pentapetalae</taxon>
        <taxon>rosids</taxon>
        <taxon>Vitales</taxon>
        <taxon>Vitaceae</taxon>
        <taxon>Viteae</taxon>
        <taxon>Vitis</taxon>
    </lineage>
</organism>
<evidence type="ECO:0000313" key="1">
    <source>
        <dbReference type="EMBL" id="RVX17188.1"/>
    </source>
</evidence>